<dbReference type="EMBL" id="JBBNPP010000013">
    <property type="protein sequence ID" value="MEQ3347181.1"/>
    <property type="molecule type" value="Genomic_DNA"/>
</dbReference>
<sequence length="101" mass="12061">MKYIDIEKNKIPYSFEIVLANETFQFEVLYNSFGDFFTLNLYKNHNLILYGEKIVLGVSLFENCKHLEIPNIKIMPFDTTENAIRIFYENMNEDVFLYVLD</sequence>
<keyword evidence="3" id="KW-1185">Reference proteome</keyword>
<protein>
    <recommendedName>
        <fullName evidence="1">Cyanophage baseplate Pam3 plug gp18 domain-containing protein</fullName>
    </recommendedName>
</protein>
<dbReference type="InterPro" id="IPR054252">
    <property type="entry name" value="Pam3_gp18"/>
</dbReference>
<comment type="caution">
    <text evidence="2">The sequence shown here is derived from an EMBL/GenBank/DDBJ whole genome shotgun (WGS) entry which is preliminary data.</text>
</comment>
<evidence type="ECO:0000313" key="2">
    <source>
        <dbReference type="EMBL" id="MEQ3347181.1"/>
    </source>
</evidence>
<reference evidence="2 3" key="1">
    <citation type="submission" date="2024-04" db="EMBL/GenBank/DDBJ databases">
        <title>Human intestinal bacterial collection.</title>
        <authorList>
            <person name="Pauvert C."/>
            <person name="Hitch T.C.A."/>
            <person name="Clavel T."/>
        </authorList>
    </citation>
    <scope>NUCLEOTIDE SEQUENCE [LARGE SCALE GENOMIC DNA]</scope>
    <source>
        <strain evidence="2 3">CLA-SR-H019</strain>
    </source>
</reference>
<organism evidence="2 3">
    <name type="scientific">Peptoniphilus senegalensis</name>
    <dbReference type="NCBI Taxonomy" id="1465757"/>
    <lineage>
        <taxon>Bacteria</taxon>
        <taxon>Bacillati</taxon>
        <taxon>Bacillota</taxon>
        <taxon>Tissierellia</taxon>
        <taxon>Tissierellales</taxon>
        <taxon>Peptoniphilaceae</taxon>
        <taxon>Peptoniphilus</taxon>
    </lineage>
</organism>
<name>A0ABV1J201_9FIRM</name>
<evidence type="ECO:0000313" key="3">
    <source>
        <dbReference type="Proteomes" id="UP001491691"/>
    </source>
</evidence>
<accession>A0ABV1J201</accession>
<dbReference type="Pfam" id="PF22479">
    <property type="entry name" value="Pam3_gp18"/>
    <property type="match status" value="1"/>
</dbReference>
<gene>
    <name evidence="2" type="ORF">AAA073_07020</name>
</gene>
<dbReference type="Proteomes" id="UP001491691">
    <property type="component" value="Unassembled WGS sequence"/>
</dbReference>
<proteinExistence type="predicted"/>
<evidence type="ECO:0000259" key="1">
    <source>
        <dbReference type="Pfam" id="PF22479"/>
    </source>
</evidence>
<feature type="domain" description="Cyanophage baseplate Pam3 plug gp18" evidence="1">
    <location>
        <begin position="1"/>
        <end position="101"/>
    </location>
</feature>
<dbReference type="RefSeq" id="WP_349189043.1">
    <property type="nucleotide sequence ID" value="NZ_JBBNPP010000013.1"/>
</dbReference>